<evidence type="ECO:0000313" key="11">
    <source>
        <dbReference type="EMBL" id="MCW3805641.1"/>
    </source>
</evidence>
<dbReference type="PROSITE" id="PS01124">
    <property type="entry name" value="HTH_ARAC_FAMILY_2"/>
    <property type="match status" value="1"/>
</dbReference>
<sequence length="1384" mass="157313">MLNGHIIINSLKLRIYLIFATIIYILGNSSIAISQNPYSTSTISGNEGLPTEEIRKVFKGSKGFMWFATPEGLVRYDGYELKLYSTSTYLAKGLITNSFSDIAQSTDGNLWFATDHGIAKLDIDNDRFSFFNTFEKSWDSKSYNKINSVTIDEFDNLWVGTAGDGVLKLNTTDNSYEEFNKEDTRMGMTSEWITKIYCDSQNNIWISTWEGNLIIINPKKNIFKTYEGIDNQVIFSENTPYAICETNDNKYWLGLWEKGLICISLDQDYNIKTEGRHNNISSDNITYDIDIDPNGTLWLGTTNGVIQIKKPLNEIPEFSSITATSSESSNTPQYEAFSILCDDNDFVWAGTLTGVYLSNPYSQHFTTYKIPINSKKLLSQAATAFTKDPNNNLLIGLRGYGFGKYSFSDKRFVPYTSMPEYQKLTADLNTINCFLWDTDGFLWLGTRYLGLIKYDPLTGNSIEISQDNTAYNFEAESVVDLMQDHLGNIWAGTEKGLYKIIKHYPAGLENFSLISYKHKNDDPNSISSNLISKIIEDNNHQLWVSTFDKGINLLKTSLEAHFPAQFEHAGSDHPRFLNVPQQISTMHKGHDGTIWLGTTGGKLLKKTPDNINFSQVKEVDNIIGEAIFSIIEDDNSILWIASSLGIIRLSLKENKVSYSVFPKSEQLLNNNFIRNACYKGQDGKIYLGGNRGFNAFYPDSVKSNPSIPPVAITNIKHGNQIIKTPSNNAPLIINHNSNTLSFTFSALSYASPENNNYIIKLEGVDNDWRYIRSSIREITYANLKPGEYTLRYNASNNNGLWRPQPRSLRVIVKPAYYETGWAISLYFGIILSTLLYIIIKERKTHKIMRELEIEHIEHEKSENLLDFKKQLFANISNEFITPLNVLNVYMENWKNLRSSPPQQDLLLAQRNINRLIRFNKQFLYYSTAESDQIPLNITVENLNNFTSDVCDNFGLLMSKKEILFTRDIQINEACFDTDKLDIILYNLLTLALKDTSYKGFISIQAHSVNKNATDYAQFIITHNHLQLNDVPDVLLTDESEYMTGNIGIGLAITKQMIELHRGEIKFSTNNNERVITFNIPISQNAYQDINTENGKITKEDIGFLKNKLEIEEEVLVNLRNLVKESDEKSIITIIDPDQDLRRILKKQLSPFFNVKEFSNAQTGLKNILKQTPDLIISDTLSSYPLTGKDLCKEVKKSGSNKVIPFIMLSGQPSENERAICYKAGADSYIAKPLDINTLLVRVQNLINQKNSFKEDKPVRNDAFSKTITKGKDKFLNEIKTSVEKNISNPNFGVGDLASELNISNSMLYRKLTNSINLSPNMFIKKMRLIKAVELLEETTLNVSEISGECGFSDISYFGQTFKKEYGVSPSTYRRNFHKFSNINK</sequence>
<comment type="caution">
    <text evidence="11">The sequence shown here is derived from an EMBL/GenBank/DDBJ whole genome shotgun (WGS) entry which is preliminary data.</text>
</comment>
<proteinExistence type="predicted"/>
<gene>
    <name evidence="11" type="ORF">OM074_08365</name>
</gene>
<dbReference type="PROSITE" id="PS50110">
    <property type="entry name" value="RESPONSE_REGULATORY"/>
    <property type="match status" value="1"/>
</dbReference>
<dbReference type="Pfam" id="PF00072">
    <property type="entry name" value="Response_reg"/>
    <property type="match status" value="1"/>
</dbReference>
<feature type="transmembrane region" description="Helical" evidence="7">
    <location>
        <begin position="819"/>
        <end position="839"/>
    </location>
</feature>
<dbReference type="Gene3D" id="2.130.10.10">
    <property type="entry name" value="YVTN repeat-like/Quinoprotein amine dehydrogenase"/>
    <property type="match status" value="3"/>
</dbReference>
<evidence type="ECO:0000259" key="8">
    <source>
        <dbReference type="PROSITE" id="PS01124"/>
    </source>
</evidence>
<keyword evidence="6" id="KW-0175">Coiled coil</keyword>
<dbReference type="SUPFAM" id="SSF47384">
    <property type="entry name" value="Homodimeric domain of signal transducing histidine kinase"/>
    <property type="match status" value="1"/>
</dbReference>
<feature type="transmembrane region" description="Helical" evidence="7">
    <location>
        <begin position="15"/>
        <end position="33"/>
    </location>
</feature>
<dbReference type="GO" id="GO:0043565">
    <property type="term" value="F:sequence-specific DNA binding"/>
    <property type="evidence" value="ECO:0007669"/>
    <property type="project" value="InterPro"/>
</dbReference>
<dbReference type="Pfam" id="PF07495">
    <property type="entry name" value="Y_Y_Y"/>
    <property type="match status" value="1"/>
</dbReference>
<dbReference type="Pfam" id="PF02518">
    <property type="entry name" value="HATPase_c"/>
    <property type="match status" value="1"/>
</dbReference>
<dbReference type="PANTHER" id="PTHR43547">
    <property type="entry name" value="TWO-COMPONENT HISTIDINE KINASE"/>
    <property type="match status" value="1"/>
</dbReference>
<keyword evidence="12" id="KW-1185">Reference proteome</keyword>
<dbReference type="InterPro" id="IPR009057">
    <property type="entry name" value="Homeodomain-like_sf"/>
</dbReference>
<dbReference type="SMART" id="SM00342">
    <property type="entry name" value="HTH_ARAC"/>
    <property type="match status" value="1"/>
</dbReference>
<dbReference type="SMART" id="SM00387">
    <property type="entry name" value="HATPase_c"/>
    <property type="match status" value="1"/>
</dbReference>
<keyword evidence="4" id="KW-0804">Transcription</keyword>
<keyword evidence="7" id="KW-0812">Transmembrane</keyword>
<dbReference type="InterPro" id="IPR018060">
    <property type="entry name" value="HTH_AraC"/>
</dbReference>
<dbReference type="PROSITE" id="PS50109">
    <property type="entry name" value="HIS_KIN"/>
    <property type="match status" value="1"/>
</dbReference>
<evidence type="ECO:0000256" key="4">
    <source>
        <dbReference type="ARBA" id="ARBA00023163"/>
    </source>
</evidence>
<dbReference type="RefSeq" id="WP_301199011.1">
    <property type="nucleotide sequence ID" value="NZ_JAPDPI010000014.1"/>
</dbReference>
<dbReference type="InterPro" id="IPR011006">
    <property type="entry name" value="CheY-like_superfamily"/>
</dbReference>
<evidence type="ECO:0000256" key="2">
    <source>
        <dbReference type="ARBA" id="ARBA00023015"/>
    </source>
</evidence>
<dbReference type="InterPro" id="IPR036890">
    <property type="entry name" value="HATPase_C_sf"/>
</dbReference>
<evidence type="ECO:0000256" key="7">
    <source>
        <dbReference type="SAM" id="Phobius"/>
    </source>
</evidence>
<dbReference type="InterPro" id="IPR015943">
    <property type="entry name" value="WD40/YVTN_repeat-like_dom_sf"/>
</dbReference>
<dbReference type="SUPFAM" id="SSF55874">
    <property type="entry name" value="ATPase domain of HSP90 chaperone/DNA topoisomerase II/histidine kinase"/>
    <property type="match status" value="1"/>
</dbReference>
<dbReference type="InterPro" id="IPR003594">
    <property type="entry name" value="HATPase_dom"/>
</dbReference>
<feature type="domain" description="Histidine kinase" evidence="9">
    <location>
        <begin position="874"/>
        <end position="1083"/>
    </location>
</feature>
<evidence type="ECO:0000313" key="12">
    <source>
        <dbReference type="Proteomes" id="UP001207408"/>
    </source>
</evidence>
<evidence type="ECO:0000259" key="9">
    <source>
        <dbReference type="PROSITE" id="PS50109"/>
    </source>
</evidence>
<dbReference type="Gene3D" id="2.60.40.10">
    <property type="entry name" value="Immunoglobulins"/>
    <property type="match status" value="1"/>
</dbReference>
<name>A0AAE3MDJ4_9BACT</name>
<feature type="domain" description="HTH araC/xylS-type" evidence="8">
    <location>
        <begin position="1276"/>
        <end position="1375"/>
    </location>
</feature>
<dbReference type="SUPFAM" id="SSF63829">
    <property type="entry name" value="Calcium-dependent phosphotriesterase"/>
    <property type="match status" value="2"/>
</dbReference>
<evidence type="ECO:0000256" key="3">
    <source>
        <dbReference type="ARBA" id="ARBA00023125"/>
    </source>
</evidence>
<reference evidence="11" key="1">
    <citation type="submission" date="2022-10" db="EMBL/GenBank/DDBJ databases">
        <authorList>
            <person name="Yu W.X."/>
        </authorList>
    </citation>
    <scope>NUCLEOTIDE SEQUENCE</scope>
    <source>
        <strain evidence="11">D04</strain>
    </source>
</reference>
<protein>
    <submittedName>
        <fullName evidence="11">Helix-turn-helix domain-containing protein</fullName>
    </submittedName>
</protein>
<dbReference type="InterPro" id="IPR011123">
    <property type="entry name" value="Y_Y_Y"/>
</dbReference>
<keyword evidence="7" id="KW-1133">Transmembrane helix</keyword>
<keyword evidence="7" id="KW-0472">Membrane</keyword>
<evidence type="ECO:0000256" key="5">
    <source>
        <dbReference type="PROSITE-ProRule" id="PRU00169"/>
    </source>
</evidence>
<evidence type="ECO:0000256" key="6">
    <source>
        <dbReference type="SAM" id="Coils"/>
    </source>
</evidence>
<keyword evidence="2" id="KW-0805">Transcription regulation</keyword>
<dbReference type="Pfam" id="PF07494">
    <property type="entry name" value="Reg_prop"/>
    <property type="match status" value="3"/>
</dbReference>
<dbReference type="Pfam" id="PF12833">
    <property type="entry name" value="HTH_18"/>
    <property type="match status" value="1"/>
</dbReference>
<feature type="domain" description="Response regulatory" evidence="10">
    <location>
        <begin position="1130"/>
        <end position="1246"/>
    </location>
</feature>
<dbReference type="SUPFAM" id="SSF52172">
    <property type="entry name" value="CheY-like"/>
    <property type="match status" value="1"/>
</dbReference>
<dbReference type="InterPro" id="IPR011110">
    <property type="entry name" value="Reg_prop"/>
</dbReference>
<dbReference type="InterPro" id="IPR020449">
    <property type="entry name" value="Tscrpt_reg_AraC-type_HTH"/>
</dbReference>
<feature type="modified residue" description="4-aspartylphosphate" evidence="5">
    <location>
        <position position="1178"/>
    </location>
</feature>
<organism evidence="11 12">
    <name type="scientific">Plebeiibacterium marinum</name>
    <dbReference type="NCBI Taxonomy" id="2992111"/>
    <lineage>
        <taxon>Bacteria</taxon>
        <taxon>Pseudomonadati</taxon>
        <taxon>Bacteroidota</taxon>
        <taxon>Bacteroidia</taxon>
        <taxon>Marinilabiliales</taxon>
        <taxon>Marinilabiliaceae</taxon>
        <taxon>Plebeiibacterium</taxon>
    </lineage>
</organism>
<dbReference type="InterPro" id="IPR013783">
    <property type="entry name" value="Ig-like_fold"/>
</dbReference>
<dbReference type="PANTHER" id="PTHR43547:SF2">
    <property type="entry name" value="HYBRID SIGNAL TRANSDUCTION HISTIDINE KINASE C"/>
    <property type="match status" value="1"/>
</dbReference>
<dbReference type="Proteomes" id="UP001207408">
    <property type="component" value="Unassembled WGS sequence"/>
</dbReference>
<dbReference type="GO" id="GO:0000155">
    <property type="term" value="F:phosphorelay sensor kinase activity"/>
    <property type="evidence" value="ECO:0007669"/>
    <property type="project" value="InterPro"/>
</dbReference>
<dbReference type="PRINTS" id="PR00032">
    <property type="entry name" value="HTHARAC"/>
</dbReference>
<keyword evidence="3" id="KW-0238">DNA-binding</keyword>
<dbReference type="InterPro" id="IPR036097">
    <property type="entry name" value="HisK_dim/P_sf"/>
</dbReference>
<dbReference type="InterPro" id="IPR005467">
    <property type="entry name" value="His_kinase_dom"/>
</dbReference>
<dbReference type="Gene3D" id="3.30.565.10">
    <property type="entry name" value="Histidine kinase-like ATPase, C-terminal domain"/>
    <property type="match status" value="1"/>
</dbReference>
<dbReference type="SMART" id="SM00448">
    <property type="entry name" value="REC"/>
    <property type="match status" value="1"/>
</dbReference>
<evidence type="ECO:0000259" key="10">
    <source>
        <dbReference type="PROSITE" id="PS50110"/>
    </source>
</evidence>
<dbReference type="Gene3D" id="3.40.50.2300">
    <property type="match status" value="1"/>
</dbReference>
<dbReference type="GO" id="GO:0003700">
    <property type="term" value="F:DNA-binding transcription factor activity"/>
    <property type="evidence" value="ECO:0007669"/>
    <property type="project" value="InterPro"/>
</dbReference>
<feature type="coiled-coil region" evidence="6">
    <location>
        <begin position="1101"/>
        <end position="1128"/>
    </location>
</feature>
<dbReference type="Gene3D" id="1.10.10.60">
    <property type="entry name" value="Homeodomain-like"/>
    <property type="match status" value="1"/>
</dbReference>
<keyword evidence="1 5" id="KW-0597">Phosphoprotein</keyword>
<dbReference type="EMBL" id="JAPDPI010000014">
    <property type="protein sequence ID" value="MCW3805641.1"/>
    <property type="molecule type" value="Genomic_DNA"/>
</dbReference>
<accession>A0AAE3MDJ4</accession>
<dbReference type="SUPFAM" id="SSF46689">
    <property type="entry name" value="Homeodomain-like"/>
    <property type="match status" value="1"/>
</dbReference>
<evidence type="ECO:0000256" key="1">
    <source>
        <dbReference type="ARBA" id="ARBA00022553"/>
    </source>
</evidence>
<dbReference type="InterPro" id="IPR001789">
    <property type="entry name" value="Sig_transdc_resp-reg_receiver"/>
</dbReference>